<reference evidence="1" key="2">
    <citation type="submission" date="2020-06" db="EMBL/GenBank/DDBJ databases">
        <title>Helianthus annuus Genome sequencing and assembly Release 2.</title>
        <authorList>
            <person name="Gouzy J."/>
            <person name="Langlade N."/>
            <person name="Munos S."/>
        </authorList>
    </citation>
    <scope>NUCLEOTIDE SEQUENCE</scope>
    <source>
        <tissue evidence="1">Leaves</tissue>
    </source>
</reference>
<organism evidence="1 2">
    <name type="scientific">Helianthus annuus</name>
    <name type="common">Common sunflower</name>
    <dbReference type="NCBI Taxonomy" id="4232"/>
    <lineage>
        <taxon>Eukaryota</taxon>
        <taxon>Viridiplantae</taxon>
        <taxon>Streptophyta</taxon>
        <taxon>Embryophyta</taxon>
        <taxon>Tracheophyta</taxon>
        <taxon>Spermatophyta</taxon>
        <taxon>Magnoliopsida</taxon>
        <taxon>eudicotyledons</taxon>
        <taxon>Gunneridae</taxon>
        <taxon>Pentapetalae</taxon>
        <taxon>asterids</taxon>
        <taxon>campanulids</taxon>
        <taxon>Asterales</taxon>
        <taxon>Asteraceae</taxon>
        <taxon>Asteroideae</taxon>
        <taxon>Heliantheae alliance</taxon>
        <taxon>Heliantheae</taxon>
        <taxon>Helianthus</taxon>
    </lineage>
</organism>
<keyword evidence="2" id="KW-1185">Reference proteome</keyword>
<gene>
    <name evidence="1" type="ORF">HanXRQr2_Chr08g0319161</name>
</gene>
<proteinExistence type="predicted"/>
<dbReference type="Gramene" id="mRNA:HanXRQr2_Chr08g0319161">
    <property type="protein sequence ID" value="CDS:HanXRQr2_Chr08g0319161.1"/>
    <property type="gene ID" value="HanXRQr2_Chr08g0319161"/>
</dbReference>
<accession>A0A9K3IB73</accession>
<evidence type="ECO:0000313" key="2">
    <source>
        <dbReference type="Proteomes" id="UP000215914"/>
    </source>
</evidence>
<comment type="caution">
    <text evidence="1">The sequence shown here is derived from an EMBL/GenBank/DDBJ whole genome shotgun (WGS) entry which is preliminary data.</text>
</comment>
<name>A0A9K3IB73_HELAN</name>
<dbReference type="EMBL" id="MNCJ02000323">
    <property type="protein sequence ID" value="KAF5793676.1"/>
    <property type="molecule type" value="Genomic_DNA"/>
</dbReference>
<dbReference type="AlphaFoldDB" id="A0A9K3IB73"/>
<sequence>MKAQFNLYLCYFGGLGYEDIAPYKCVRFYYELTRVFFPPCVTSESVQLLWWYNICQVTVDGMVS</sequence>
<dbReference type="Proteomes" id="UP000215914">
    <property type="component" value="Unassembled WGS sequence"/>
</dbReference>
<reference evidence="1" key="1">
    <citation type="journal article" date="2017" name="Nature">
        <title>The sunflower genome provides insights into oil metabolism, flowering and Asterid evolution.</title>
        <authorList>
            <person name="Badouin H."/>
            <person name="Gouzy J."/>
            <person name="Grassa C.J."/>
            <person name="Murat F."/>
            <person name="Staton S.E."/>
            <person name="Cottret L."/>
            <person name="Lelandais-Briere C."/>
            <person name="Owens G.L."/>
            <person name="Carrere S."/>
            <person name="Mayjonade B."/>
            <person name="Legrand L."/>
            <person name="Gill N."/>
            <person name="Kane N.C."/>
            <person name="Bowers J.E."/>
            <person name="Hubner S."/>
            <person name="Bellec A."/>
            <person name="Berard A."/>
            <person name="Berges H."/>
            <person name="Blanchet N."/>
            <person name="Boniface M.C."/>
            <person name="Brunel D."/>
            <person name="Catrice O."/>
            <person name="Chaidir N."/>
            <person name="Claudel C."/>
            <person name="Donnadieu C."/>
            <person name="Faraut T."/>
            <person name="Fievet G."/>
            <person name="Helmstetter N."/>
            <person name="King M."/>
            <person name="Knapp S.J."/>
            <person name="Lai Z."/>
            <person name="Le Paslier M.C."/>
            <person name="Lippi Y."/>
            <person name="Lorenzon L."/>
            <person name="Mandel J.R."/>
            <person name="Marage G."/>
            <person name="Marchand G."/>
            <person name="Marquand E."/>
            <person name="Bret-Mestries E."/>
            <person name="Morien E."/>
            <person name="Nambeesan S."/>
            <person name="Nguyen T."/>
            <person name="Pegot-Espagnet P."/>
            <person name="Pouilly N."/>
            <person name="Raftis F."/>
            <person name="Sallet E."/>
            <person name="Schiex T."/>
            <person name="Thomas J."/>
            <person name="Vandecasteele C."/>
            <person name="Vares D."/>
            <person name="Vear F."/>
            <person name="Vautrin S."/>
            <person name="Crespi M."/>
            <person name="Mangin B."/>
            <person name="Burke J.M."/>
            <person name="Salse J."/>
            <person name="Munos S."/>
            <person name="Vincourt P."/>
            <person name="Rieseberg L.H."/>
            <person name="Langlade N.B."/>
        </authorList>
    </citation>
    <scope>NUCLEOTIDE SEQUENCE</scope>
    <source>
        <tissue evidence="1">Leaves</tissue>
    </source>
</reference>
<evidence type="ECO:0000313" key="1">
    <source>
        <dbReference type="EMBL" id="KAF5793676.1"/>
    </source>
</evidence>
<protein>
    <submittedName>
        <fullName evidence="1">Uncharacterized protein</fullName>
    </submittedName>
</protein>